<evidence type="ECO:0000256" key="1">
    <source>
        <dbReference type="ARBA" id="ARBA00001946"/>
    </source>
</evidence>
<dbReference type="InterPro" id="IPR020084">
    <property type="entry name" value="NUDIX_hydrolase_CS"/>
</dbReference>
<dbReference type="PROSITE" id="PS51462">
    <property type="entry name" value="NUDIX"/>
    <property type="match status" value="1"/>
</dbReference>
<comment type="similarity">
    <text evidence="3">Belongs to the Nudix hydrolase family.</text>
</comment>
<feature type="domain" description="Nudix hydrolase" evidence="4">
    <location>
        <begin position="13"/>
        <end position="158"/>
    </location>
</feature>
<dbReference type="GO" id="GO:0016787">
    <property type="term" value="F:hydrolase activity"/>
    <property type="evidence" value="ECO:0007669"/>
    <property type="project" value="UniProtKB-KW"/>
</dbReference>
<protein>
    <submittedName>
        <fullName evidence="5">Adenosylhomocysteinase</fullName>
        <ecNumber evidence="5">3.3.1.1</ecNumber>
    </submittedName>
</protein>
<accession>A0A6J4TVL9</accession>
<dbReference type="PANTHER" id="PTHR43046:SF16">
    <property type="entry name" value="ADP-RIBOSE PYROPHOSPHATASE YJHB-RELATED"/>
    <property type="match status" value="1"/>
</dbReference>
<dbReference type="PANTHER" id="PTHR43046">
    <property type="entry name" value="GDP-MANNOSE MANNOSYL HYDROLASE"/>
    <property type="match status" value="1"/>
</dbReference>
<dbReference type="InterPro" id="IPR020476">
    <property type="entry name" value="Nudix_hydrolase"/>
</dbReference>
<dbReference type="AlphaFoldDB" id="A0A6J4TVL9"/>
<dbReference type="Pfam" id="PF00293">
    <property type="entry name" value="NUDIX"/>
    <property type="match status" value="1"/>
</dbReference>
<gene>
    <name evidence="5" type="ORF">AVDCRST_MAG73-1156</name>
</gene>
<dbReference type="InterPro" id="IPR015797">
    <property type="entry name" value="NUDIX_hydrolase-like_dom_sf"/>
</dbReference>
<sequence>MIDVLANPVSQASRDFAVAVFVIHDGRVLLHRHARLARWLPPGGHVEPGELPDDAATREVFEETGVIATLRGPSAISVDRPGQPRQLIRPAGIQLTDIAPGHQHIDLVYFATGQPATPRPGVSWFAAAELPALGLTDEIAAWCDAALSDASLRLSAAR</sequence>
<comment type="cofactor">
    <cofactor evidence="1">
        <name>Mg(2+)</name>
        <dbReference type="ChEBI" id="CHEBI:18420"/>
    </cofactor>
</comment>
<reference evidence="5" key="1">
    <citation type="submission" date="2020-02" db="EMBL/GenBank/DDBJ databases">
        <authorList>
            <person name="Meier V. D."/>
        </authorList>
    </citation>
    <scope>NUCLEOTIDE SEQUENCE</scope>
    <source>
        <strain evidence="5">AVDCRST_MAG73</strain>
    </source>
</reference>
<dbReference type="SUPFAM" id="SSF55811">
    <property type="entry name" value="Nudix"/>
    <property type="match status" value="1"/>
</dbReference>
<dbReference type="Gene3D" id="3.90.79.10">
    <property type="entry name" value="Nucleoside Triphosphate Pyrophosphohydrolase"/>
    <property type="match status" value="1"/>
</dbReference>
<dbReference type="PROSITE" id="PS00893">
    <property type="entry name" value="NUDIX_BOX"/>
    <property type="match status" value="1"/>
</dbReference>
<evidence type="ECO:0000259" key="4">
    <source>
        <dbReference type="PROSITE" id="PS51462"/>
    </source>
</evidence>
<evidence type="ECO:0000313" key="5">
    <source>
        <dbReference type="EMBL" id="CAA9533343.1"/>
    </source>
</evidence>
<keyword evidence="2 3" id="KW-0378">Hydrolase</keyword>
<name>A0A6J4TVL9_9BACT</name>
<dbReference type="EMBL" id="CADCWE010000069">
    <property type="protein sequence ID" value="CAA9533343.1"/>
    <property type="molecule type" value="Genomic_DNA"/>
</dbReference>
<dbReference type="EC" id="3.3.1.1" evidence="5"/>
<dbReference type="InterPro" id="IPR000086">
    <property type="entry name" value="NUDIX_hydrolase_dom"/>
</dbReference>
<dbReference type="PRINTS" id="PR00502">
    <property type="entry name" value="NUDIXFAMILY"/>
</dbReference>
<proteinExistence type="inferred from homology"/>
<organism evidence="5">
    <name type="scientific">uncultured Thermomicrobiales bacterium</name>
    <dbReference type="NCBI Taxonomy" id="1645740"/>
    <lineage>
        <taxon>Bacteria</taxon>
        <taxon>Pseudomonadati</taxon>
        <taxon>Thermomicrobiota</taxon>
        <taxon>Thermomicrobia</taxon>
        <taxon>Thermomicrobiales</taxon>
        <taxon>environmental samples</taxon>
    </lineage>
</organism>
<evidence type="ECO:0000256" key="2">
    <source>
        <dbReference type="ARBA" id="ARBA00022801"/>
    </source>
</evidence>
<evidence type="ECO:0000256" key="3">
    <source>
        <dbReference type="RuleBase" id="RU003476"/>
    </source>
</evidence>